<dbReference type="AlphaFoldDB" id="A0A1Q8TCN3"/>
<organism evidence="1 2">
    <name type="scientific">Chromohalobacter japonicus</name>
    <dbReference type="NCBI Taxonomy" id="223900"/>
    <lineage>
        <taxon>Bacteria</taxon>
        <taxon>Pseudomonadati</taxon>
        <taxon>Pseudomonadota</taxon>
        <taxon>Gammaproteobacteria</taxon>
        <taxon>Oceanospirillales</taxon>
        <taxon>Halomonadaceae</taxon>
        <taxon>Chromohalobacter</taxon>
    </lineage>
</organism>
<dbReference type="EMBL" id="MSDQ01000024">
    <property type="protein sequence ID" value="OLO11412.1"/>
    <property type="molecule type" value="Genomic_DNA"/>
</dbReference>
<gene>
    <name evidence="1" type="ORF">BTW10_10005</name>
</gene>
<dbReference type="SUPFAM" id="SSF47413">
    <property type="entry name" value="lambda repressor-like DNA-binding domains"/>
    <property type="match status" value="1"/>
</dbReference>
<dbReference type="RefSeq" id="WP_075369298.1">
    <property type="nucleotide sequence ID" value="NZ_MSDQ01000024.1"/>
</dbReference>
<reference evidence="1 2" key="1">
    <citation type="submission" date="2016-12" db="EMBL/GenBank/DDBJ databases">
        <title>Draft genome sequences of strains Salinicola socius SMB35, Salinicola sp. MH3R3-1 and Chromohalobacter sp. SMB17 from the Verkhnekamsk potash mining region of Russia.</title>
        <authorList>
            <person name="Mavrodi D.V."/>
            <person name="Olsson B.E."/>
            <person name="Korsakova E.S."/>
            <person name="Pyankova A."/>
            <person name="Mavrodi O.V."/>
            <person name="Plotnikova E.G."/>
        </authorList>
    </citation>
    <scope>NUCLEOTIDE SEQUENCE [LARGE SCALE GENOMIC DNA]</scope>
    <source>
        <strain evidence="1 2">SMB17</strain>
    </source>
</reference>
<sequence length="112" mass="12050">MTTIDLLERLKAAHGGASYYKIAQILGVKSQTVYHWKNGHGTMSDEAGIKVAEALGLDPVKVVVDLHIEREEGNVTSPVWKALGRRLEMAAMPAVAAFVGYLASAGLQHPLI</sequence>
<dbReference type="Gene3D" id="1.10.260.40">
    <property type="entry name" value="lambda repressor-like DNA-binding domains"/>
    <property type="match status" value="1"/>
</dbReference>
<accession>A0A1Q8TCN3</accession>
<dbReference type="InterPro" id="IPR001387">
    <property type="entry name" value="Cro/C1-type_HTH"/>
</dbReference>
<evidence type="ECO:0008006" key="3">
    <source>
        <dbReference type="Google" id="ProtNLM"/>
    </source>
</evidence>
<proteinExistence type="predicted"/>
<dbReference type="InterPro" id="IPR010982">
    <property type="entry name" value="Lambda_DNA-bd_dom_sf"/>
</dbReference>
<dbReference type="GO" id="GO:0003677">
    <property type="term" value="F:DNA binding"/>
    <property type="evidence" value="ECO:0007669"/>
    <property type="project" value="InterPro"/>
</dbReference>
<evidence type="ECO:0000313" key="1">
    <source>
        <dbReference type="EMBL" id="OLO11412.1"/>
    </source>
</evidence>
<keyword evidence="2" id="KW-1185">Reference proteome</keyword>
<dbReference type="Proteomes" id="UP000186806">
    <property type="component" value="Unassembled WGS sequence"/>
</dbReference>
<name>A0A1Q8TCN3_9GAMM</name>
<dbReference type="CDD" id="cd00093">
    <property type="entry name" value="HTH_XRE"/>
    <property type="match status" value="1"/>
</dbReference>
<comment type="caution">
    <text evidence="1">The sequence shown here is derived from an EMBL/GenBank/DDBJ whole genome shotgun (WGS) entry which is preliminary data.</text>
</comment>
<evidence type="ECO:0000313" key="2">
    <source>
        <dbReference type="Proteomes" id="UP000186806"/>
    </source>
</evidence>
<protein>
    <recommendedName>
        <fullName evidence="3">HTH cro/C1-type domain-containing protein</fullName>
    </recommendedName>
</protein>